<keyword evidence="4" id="KW-1185">Reference proteome</keyword>
<dbReference type="EMBL" id="KZ084110">
    <property type="protein sequence ID" value="OSD01520.1"/>
    <property type="molecule type" value="Genomic_DNA"/>
</dbReference>
<proteinExistence type="predicted"/>
<dbReference type="STRING" id="1353009.A0A1Y2IK50"/>
<keyword evidence="2" id="KW-0472">Membrane</keyword>
<gene>
    <name evidence="3" type="ORF">PYCCODRAFT_1436134</name>
</gene>
<dbReference type="Proteomes" id="UP000193067">
    <property type="component" value="Unassembled WGS sequence"/>
</dbReference>
<evidence type="ECO:0000313" key="4">
    <source>
        <dbReference type="Proteomes" id="UP000193067"/>
    </source>
</evidence>
<protein>
    <submittedName>
        <fullName evidence="3">Uncharacterized protein</fullName>
    </submittedName>
</protein>
<dbReference type="Gene3D" id="2.60.120.260">
    <property type="entry name" value="Galactose-binding domain-like"/>
    <property type="match status" value="1"/>
</dbReference>
<accession>A0A1Y2IK50</accession>
<organism evidence="3 4">
    <name type="scientific">Trametes coccinea (strain BRFM310)</name>
    <name type="common">Pycnoporus coccineus</name>
    <dbReference type="NCBI Taxonomy" id="1353009"/>
    <lineage>
        <taxon>Eukaryota</taxon>
        <taxon>Fungi</taxon>
        <taxon>Dikarya</taxon>
        <taxon>Basidiomycota</taxon>
        <taxon>Agaricomycotina</taxon>
        <taxon>Agaricomycetes</taxon>
        <taxon>Polyporales</taxon>
        <taxon>Polyporaceae</taxon>
        <taxon>Trametes</taxon>
    </lineage>
</organism>
<evidence type="ECO:0000313" key="3">
    <source>
        <dbReference type="EMBL" id="OSD01520.1"/>
    </source>
</evidence>
<feature type="transmembrane region" description="Helical" evidence="2">
    <location>
        <begin position="157"/>
        <end position="178"/>
    </location>
</feature>
<dbReference type="OrthoDB" id="2804581at2759"/>
<feature type="region of interest" description="Disordered" evidence="1">
    <location>
        <begin position="201"/>
        <end position="223"/>
    </location>
</feature>
<name>A0A1Y2IK50_TRAC3</name>
<keyword evidence="2" id="KW-1133">Transmembrane helix</keyword>
<evidence type="ECO:0000256" key="1">
    <source>
        <dbReference type="SAM" id="MobiDB-lite"/>
    </source>
</evidence>
<evidence type="ECO:0000256" key="2">
    <source>
        <dbReference type="SAM" id="Phobius"/>
    </source>
</evidence>
<keyword evidence="2" id="KW-0812">Transmembrane</keyword>
<sequence length="223" mass="23054">MADLGAVYNDSLTGCDTSGASAVFRFHGTGVSVMGTVSPTDGGDAAVSLYSVDGDNPTFFTTPRVNERTDAVQFFASGPLPLGDHVLIINVTAASRAAPYYLDYLQYTIDTLPIPSSSTSPATKSAPLVIHLLSQRTLASSPTASVFAAETKHTAPVGAVVGGVVGGLALIFVLIALLHWKHKRHPASEFEYGTQAQQGVPTLPPPYGVTAPAPSPVSTSTVV</sequence>
<dbReference type="AlphaFoldDB" id="A0A1Y2IK50"/>
<reference evidence="3 4" key="1">
    <citation type="journal article" date="2015" name="Biotechnol. Biofuels">
        <title>Enhanced degradation of softwood versus hardwood by the white-rot fungus Pycnoporus coccineus.</title>
        <authorList>
            <person name="Couturier M."/>
            <person name="Navarro D."/>
            <person name="Chevret D."/>
            <person name="Henrissat B."/>
            <person name="Piumi F."/>
            <person name="Ruiz-Duenas F.J."/>
            <person name="Martinez A.T."/>
            <person name="Grigoriev I.V."/>
            <person name="Riley R."/>
            <person name="Lipzen A."/>
            <person name="Berrin J.G."/>
            <person name="Master E.R."/>
            <person name="Rosso M.N."/>
        </authorList>
    </citation>
    <scope>NUCLEOTIDE SEQUENCE [LARGE SCALE GENOMIC DNA]</scope>
    <source>
        <strain evidence="3 4">BRFM310</strain>
    </source>
</reference>